<dbReference type="InterPro" id="IPR018197">
    <property type="entry name" value="Glycerate_kinase_RE-like"/>
</dbReference>
<dbReference type="Pfam" id="PF02595">
    <property type="entry name" value="Gly_kinase"/>
    <property type="match status" value="1"/>
</dbReference>
<gene>
    <name evidence="5" type="ORF">LLW17_08590</name>
</gene>
<dbReference type="Gene3D" id="3.40.50.10350">
    <property type="entry name" value="Glycerate kinase, domain 1"/>
    <property type="match status" value="1"/>
</dbReference>
<dbReference type="NCBIfam" id="TIGR00045">
    <property type="entry name" value="glycerate kinase"/>
    <property type="match status" value="1"/>
</dbReference>
<dbReference type="InterPro" id="IPR018193">
    <property type="entry name" value="Glyc_kinase_flavodox-like_fold"/>
</dbReference>
<evidence type="ECO:0000313" key="6">
    <source>
        <dbReference type="Proteomes" id="UP001197770"/>
    </source>
</evidence>
<dbReference type="EMBL" id="JAJGMW010000009">
    <property type="protein sequence ID" value="MCC4212772.1"/>
    <property type="molecule type" value="Genomic_DNA"/>
</dbReference>
<evidence type="ECO:0000313" key="5">
    <source>
        <dbReference type="EMBL" id="MCC4212772.1"/>
    </source>
</evidence>
<dbReference type="PANTHER" id="PTHR21599">
    <property type="entry name" value="GLYCERATE KINASE"/>
    <property type="match status" value="1"/>
</dbReference>
<dbReference type="PIRSF" id="PIRSF006078">
    <property type="entry name" value="GlxK"/>
    <property type="match status" value="1"/>
</dbReference>
<dbReference type="Gene3D" id="3.90.1510.10">
    <property type="entry name" value="Glycerate kinase, domain 2"/>
    <property type="match status" value="1"/>
</dbReference>
<evidence type="ECO:0000256" key="3">
    <source>
        <dbReference type="ARBA" id="ARBA00022777"/>
    </source>
</evidence>
<evidence type="ECO:0000256" key="1">
    <source>
        <dbReference type="ARBA" id="ARBA00006284"/>
    </source>
</evidence>
<keyword evidence="3 4" id="KW-0418">Kinase</keyword>
<proteinExistence type="inferred from homology"/>
<name>A0ABS8GS14_9FLAO</name>
<reference evidence="5 6" key="1">
    <citation type="submission" date="2021-11" db="EMBL/GenBank/DDBJ databases">
        <title>Seasonal and diel survey of microbial diversity of the Tyrrhenian coast.</title>
        <authorList>
            <person name="Gattoni G."/>
            <person name="Corral P."/>
        </authorList>
    </citation>
    <scope>NUCLEOTIDE SEQUENCE [LARGE SCALE GENOMIC DNA]</scope>
    <source>
        <strain evidence="5 6">Mr9</strain>
    </source>
</reference>
<evidence type="ECO:0000256" key="4">
    <source>
        <dbReference type="PIRNR" id="PIRNR006078"/>
    </source>
</evidence>
<dbReference type="InterPro" id="IPR004381">
    <property type="entry name" value="Glycerate_kinase"/>
</dbReference>
<keyword evidence="2 4" id="KW-0808">Transferase</keyword>
<dbReference type="PANTHER" id="PTHR21599:SF0">
    <property type="entry name" value="GLYCERATE KINASE"/>
    <property type="match status" value="1"/>
</dbReference>
<dbReference type="GO" id="GO:0016301">
    <property type="term" value="F:kinase activity"/>
    <property type="evidence" value="ECO:0007669"/>
    <property type="project" value="UniProtKB-KW"/>
</dbReference>
<dbReference type="InterPro" id="IPR036129">
    <property type="entry name" value="Glycerate_kinase_sf"/>
</dbReference>
<organism evidence="5 6">
    <name type="scientific">Leeuwenhoekiella parthenopeia</name>
    <dbReference type="NCBI Taxonomy" id="2890320"/>
    <lineage>
        <taxon>Bacteria</taxon>
        <taxon>Pseudomonadati</taxon>
        <taxon>Bacteroidota</taxon>
        <taxon>Flavobacteriia</taxon>
        <taxon>Flavobacteriales</taxon>
        <taxon>Flavobacteriaceae</taxon>
        <taxon>Leeuwenhoekiella</taxon>
    </lineage>
</organism>
<comment type="similarity">
    <text evidence="1 4">Belongs to the glycerate kinase type-1 family.</text>
</comment>
<protein>
    <submittedName>
        <fullName evidence="5">Glycerate kinase</fullName>
    </submittedName>
</protein>
<accession>A0ABS8GS14</accession>
<dbReference type="Proteomes" id="UP001197770">
    <property type="component" value="Unassembled WGS sequence"/>
</dbReference>
<keyword evidence="6" id="KW-1185">Reference proteome</keyword>
<dbReference type="RefSeq" id="WP_228229844.1">
    <property type="nucleotide sequence ID" value="NZ_JAJGMW010000009.1"/>
</dbReference>
<sequence>MKILIAPDSFKESLQATQVAEAIAEGIKTSIPDAICKLLPFSDGGEGAFEVLEALNLGALVNTTTYDPLGRIIEAPYFAFTDNKTAWIELSQASGLALLKNHEQNPLNTSTFGTGIQIKKAIEAGLHNIILGIGGSATHDVATGIFTALGGRLLDAGGHELKADGASLQNCKSLDFSQLIPELQKTHFTIACDVINPLTGPNGAAHTYAAQKGAHAAMIEQLEKATRSFSKLLEVKTQKDIVNQEGAGAAGGTAAGMLAFTNARLKNGFDILAELTNLEERIQTADLIITGEGRTDDQSRFGKVPFKIANLAKKHNKPVLLYSGGITANPHILSNSGFTATFALKTPEMSLDFAKQNAFKLLAQKVTDTIKQFI</sequence>
<evidence type="ECO:0000256" key="2">
    <source>
        <dbReference type="ARBA" id="ARBA00022679"/>
    </source>
</evidence>
<dbReference type="SUPFAM" id="SSF110738">
    <property type="entry name" value="Glycerate kinase I"/>
    <property type="match status" value="1"/>
</dbReference>
<comment type="caution">
    <text evidence="5">The sequence shown here is derived from an EMBL/GenBank/DDBJ whole genome shotgun (WGS) entry which is preliminary data.</text>
</comment>